<dbReference type="WBParaSite" id="TCNE_0001813801-mRNA-1">
    <property type="protein sequence ID" value="TCNE_0001813801-mRNA-1"/>
    <property type="gene ID" value="TCNE_0001813801"/>
</dbReference>
<feature type="compositionally biased region" description="Basic and acidic residues" evidence="1">
    <location>
        <begin position="202"/>
        <end position="222"/>
    </location>
</feature>
<feature type="signal peptide" evidence="2">
    <location>
        <begin position="1"/>
        <end position="20"/>
    </location>
</feature>
<feature type="chain" id="PRO_5044553732" evidence="2">
    <location>
        <begin position="21"/>
        <end position="299"/>
    </location>
</feature>
<evidence type="ECO:0000256" key="1">
    <source>
        <dbReference type="SAM" id="MobiDB-lite"/>
    </source>
</evidence>
<feature type="compositionally biased region" description="Basic residues" evidence="1">
    <location>
        <begin position="171"/>
        <end position="201"/>
    </location>
</feature>
<accession>A0A183VBL4</accession>
<keyword evidence="2" id="KW-0732">Signal</keyword>
<evidence type="ECO:0000313" key="3">
    <source>
        <dbReference type="EMBL" id="VDM49455.1"/>
    </source>
</evidence>
<evidence type="ECO:0000256" key="2">
    <source>
        <dbReference type="SAM" id="SignalP"/>
    </source>
</evidence>
<reference evidence="5" key="1">
    <citation type="submission" date="2016-06" db="UniProtKB">
        <authorList>
            <consortium name="WormBaseParasite"/>
        </authorList>
    </citation>
    <scope>IDENTIFICATION</scope>
</reference>
<evidence type="ECO:0000313" key="4">
    <source>
        <dbReference type="Proteomes" id="UP000050794"/>
    </source>
</evidence>
<feature type="region of interest" description="Disordered" evidence="1">
    <location>
        <begin position="117"/>
        <end position="233"/>
    </location>
</feature>
<reference evidence="3 4" key="2">
    <citation type="submission" date="2018-11" db="EMBL/GenBank/DDBJ databases">
        <authorList>
            <consortium name="Pathogen Informatics"/>
        </authorList>
    </citation>
    <scope>NUCLEOTIDE SEQUENCE [LARGE SCALE GENOMIC DNA]</scope>
</reference>
<keyword evidence="4" id="KW-1185">Reference proteome</keyword>
<gene>
    <name evidence="3" type="ORF">TCNE_LOCUS18134</name>
</gene>
<name>A0A183VBL4_TOXCA</name>
<sequence>MCFQQAVIIFLAAAISLCTATAIKCDADLTTKFAIGKRQMEKQLDCRMDKENIAKCDDVNEVNKAWQTFEEINDQYSKAISDCKITQRLKRRRTIDCGCTQRKEEVGYERVKRSCGCGQDRHHGSAGVNHHRHATEETEDAMNEAEEMMAVSSHRMRRHRHRNAPELQKHERGKHGRAHVPHRHGHKSAAKKHGAHRRRHDHGSNDDPKEKEQVPDAHDRSKTAISRTRRGSCILQGKSESDRLEAKYSSLCDRSQICDKENLHGEQKKAMNELSKKRQRIYREYLSAFDRCYGSVMHS</sequence>
<feature type="compositionally biased region" description="Acidic residues" evidence="1">
    <location>
        <begin position="137"/>
        <end position="147"/>
    </location>
</feature>
<dbReference type="Proteomes" id="UP000050794">
    <property type="component" value="Unassembled WGS sequence"/>
</dbReference>
<evidence type="ECO:0000313" key="5">
    <source>
        <dbReference type="WBParaSite" id="TCNE_0001813801-mRNA-1"/>
    </source>
</evidence>
<dbReference type="AlphaFoldDB" id="A0A183VBL4"/>
<proteinExistence type="predicted"/>
<protein>
    <submittedName>
        <fullName evidence="5">Expressed conserved protein</fullName>
    </submittedName>
</protein>
<organism evidence="4 5">
    <name type="scientific">Toxocara canis</name>
    <name type="common">Canine roundworm</name>
    <dbReference type="NCBI Taxonomy" id="6265"/>
    <lineage>
        <taxon>Eukaryota</taxon>
        <taxon>Metazoa</taxon>
        <taxon>Ecdysozoa</taxon>
        <taxon>Nematoda</taxon>
        <taxon>Chromadorea</taxon>
        <taxon>Rhabditida</taxon>
        <taxon>Spirurina</taxon>
        <taxon>Ascaridomorpha</taxon>
        <taxon>Ascaridoidea</taxon>
        <taxon>Toxocaridae</taxon>
        <taxon>Toxocara</taxon>
    </lineage>
</organism>
<dbReference type="EMBL" id="UYWY01025165">
    <property type="protein sequence ID" value="VDM49455.1"/>
    <property type="molecule type" value="Genomic_DNA"/>
</dbReference>